<keyword evidence="2" id="KW-1185">Reference proteome</keyword>
<dbReference type="EMBL" id="SZYD01000001">
    <property type="protein sequence ID" value="KAD7480378.1"/>
    <property type="molecule type" value="Genomic_DNA"/>
</dbReference>
<dbReference type="AlphaFoldDB" id="A0A5N6Q931"/>
<protein>
    <submittedName>
        <fullName evidence="1">Uncharacterized protein</fullName>
    </submittedName>
</protein>
<organism evidence="1 2">
    <name type="scientific">Mikania micrantha</name>
    <name type="common">bitter vine</name>
    <dbReference type="NCBI Taxonomy" id="192012"/>
    <lineage>
        <taxon>Eukaryota</taxon>
        <taxon>Viridiplantae</taxon>
        <taxon>Streptophyta</taxon>
        <taxon>Embryophyta</taxon>
        <taxon>Tracheophyta</taxon>
        <taxon>Spermatophyta</taxon>
        <taxon>Magnoliopsida</taxon>
        <taxon>eudicotyledons</taxon>
        <taxon>Gunneridae</taxon>
        <taxon>Pentapetalae</taxon>
        <taxon>asterids</taxon>
        <taxon>campanulids</taxon>
        <taxon>Asterales</taxon>
        <taxon>Asteraceae</taxon>
        <taxon>Asteroideae</taxon>
        <taxon>Heliantheae alliance</taxon>
        <taxon>Eupatorieae</taxon>
        <taxon>Mikania</taxon>
    </lineage>
</organism>
<sequence>MPIFKIFIGIERTLHLVTSLLWRIHEVHKASSLIGHPSVETDYHARRVARAGMDDEETSVIDTWEQKRTPVTQSDLTGKCCKRCRASVVAFSYSWIWEHVGGG</sequence>
<gene>
    <name evidence="1" type="ORF">E3N88_03514</name>
</gene>
<proteinExistence type="predicted"/>
<evidence type="ECO:0000313" key="2">
    <source>
        <dbReference type="Proteomes" id="UP000326396"/>
    </source>
</evidence>
<name>A0A5N6Q931_9ASTR</name>
<comment type="caution">
    <text evidence="1">The sequence shown here is derived from an EMBL/GenBank/DDBJ whole genome shotgun (WGS) entry which is preliminary data.</text>
</comment>
<evidence type="ECO:0000313" key="1">
    <source>
        <dbReference type="EMBL" id="KAD7480378.1"/>
    </source>
</evidence>
<accession>A0A5N6Q931</accession>
<dbReference type="Proteomes" id="UP000326396">
    <property type="component" value="Linkage Group LG1"/>
</dbReference>
<reference evidence="1 2" key="1">
    <citation type="submission" date="2019-05" db="EMBL/GenBank/DDBJ databases">
        <title>Mikania micrantha, genome provides insights into the molecular mechanism of rapid growth.</title>
        <authorList>
            <person name="Liu B."/>
        </authorList>
    </citation>
    <scope>NUCLEOTIDE SEQUENCE [LARGE SCALE GENOMIC DNA]</scope>
    <source>
        <strain evidence="1">NLD-2019</strain>
        <tissue evidence="1">Leaf</tissue>
    </source>
</reference>